<name>A0A8H4AVJ3_GIGMA</name>
<evidence type="ECO:0000313" key="3">
    <source>
        <dbReference type="Proteomes" id="UP000439903"/>
    </source>
</evidence>
<reference evidence="2 3" key="1">
    <citation type="journal article" date="2019" name="Environ. Microbiol.">
        <title>At the nexus of three kingdoms: the genome of the mycorrhizal fungus Gigaspora margarita provides insights into plant, endobacterial and fungal interactions.</title>
        <authorList>
            <person name="Venice F."/>
            <person name="Ghignone S."/>
            <person name="Salvioli di Fossalunga A."/>
            <person name="Amselem J."/>
            <person name="Novero M."/>
            <person name="Xianan X."/>
            <person name="Sedzielewska Toro K."/>
            <person name="Morin E."/>
            <person name="Lipzen A."/>
            <person name="Grigoriev I.V."/>
            <person name="Henrissat B."/>
            <person name="Martin F.M."/>
            <person name="Bonfante P."/>
        </authorList>
    </citation>
    <scope>NUCLEOTIDE SEQUENCE [LARGE SCALE GENOMIC DNA]</scope>
    <source>
        <strain evidence="2 3">BEG34</strain>
    </source>
</reference>
<organism evidence="2 3">
    <name type="scientific">Gigaspora margarita</name>
    <dbReference type="NCBI Taxonomy" id="4874"/>
    <lineage>
        <taxon>Eukaryota</taxon>
        <taxon>Fungi</taxon>
        <taxon>Fungi incertae sedis</taxon>
        <taxon>Mucoromycota</taxon>
        <taxon>Glomeromycotina</taxon>
        <taxon>Glomeromycetes</taxon>
        <taxon>Diversisporales</taxon>
        <taxon>Gigasporaceae</taxon>
        <taxon>Gigaspora</taxon>
    </lineage>
</organism>
<proteinExistence type="predicted"/>
<comment type="caution">
    <text evidence="2">The sequence shown here is derived from an EMBL/GenBank/DDBJ whole genome shotgun (WGS) entry which is preliminary data.</text>
</comment>
<sequence length="378" mass="41637">MMMILIPYLIALLFINSIVAEVTITPVPSASLTFNQNIVPSAGLPSNQYLVVENQLPLAEQTHELVKVEDIVLISQLSNSVLVKVQVDKYGVAQQVAGFQIANPNSNLHGLALSTNYPGMVWLTLEADNKLVLIDPMVVSVTDAPEVIMEIDVPSPGYGPHYIGEYGSDLWVSLKESYDVLRINYEDPTDYNIYNGLEHPIFVAQHPINEMFYSSQDTSSKIMKINPVTGESTQIDVNASAGTTPVGMISGPNGIWFTLLGSDTAGTGTFGFIDQDDNIEYYKLTTPLGSDAALLHLKFDVAYETNYKLYLLSSSIINPTALDMIIIVTFDEQWSTIINEEVIVIPTQQCKAHRLLPTEFNVFATELSSSKLLTMFSL</sequence>
<dbReference type="AlphaFoldDB" id="A0A8H4AVJ3"/>
<feature type="chain" id="PRO_5034841295" evidence="1">
    <location>
        <begin position="21"/>
        <end position="378"/>
    </location>
</feature>
<dbReference type="Gene3D" id="2.130.10.10">
    <property type="entry name" value="YVTN repeat-like/Quinoprotein amine dehydrogenase"/>
    <property type="match status" value="1"/>
</dbReference>
<dbReference type="EMBL" id="WTPW01000196">
    <property type="protein sequence ID" value="KAF0536895.1"/>
    <property type="molecule type" value="Genomic_DNA"/>
</dbReference>
<dbReference type="InterPro" id="IPR015943">
    <property type="entry name" value="WD40/YVTN_repeat-like_dom_sf"/>
</dbReference>
<gene>
    <name evidence="2" type="ORF">F8M41_008944</name>
</gene>
<evidence type="ECO:0000313" key="2">
    <source>
        <dbReference type="EMBL" id="KAF0536895.1"/>
    </source>
</evidence>
<keyword evidence="1" id="KW-0732">Signal</keyword>
<accession>A0A8H4AVJ3</accession>
<dbReference type="Proteomes" id="UP000439903">
    <property type="component" value="Unassembled WGS sequence"/>
</dbReference>
<keyword evidence="3" id="KW-1185">Reference proteome</keyword>
<dbReference type="SUPFAM" id="SSF63825">
    <property type="entry name" value="YWTD domain"/>
    <property type="match status" value="1"/>
</dbReference>
<evidence type="ECO:0000256" key="1">
    <source>
        <dbReference type="SAM" id="SignalP"/>
    </source>
</evidence>
<dbReference type="OrthoDB" id="5588185at2759"/>
<feature type="signal peptide" evidence="1">
    <location>
        <begin position="1"/>
        <end position="20"/>
    </location>
</feature>
<protein>
    <submittedName>
        <fullName evidence="2">Uncharacterized protein</fullName>
    </submittedName>
</protein>